<feature type="compositionally biased region" description="Pro residues" evidence="1">
    <location>
        <begin position="223"/>
        <end position="257"/>
    </location>
</feature>
<dbReference type="PROSITE" id="PS51082">
    <property type="entry name" value="WH2"/>
    <property type="match status" value="1"/>
</dbReference>
<keyword evidence="4" id="KW-1185">Reference proteome</keyword>
<dbReference type="AlphaFoldDB" id="A0A5N5TH69"/>
<comment type="caution">
    <text evidence="3">The sequence shown here is derived from an EMBL/GenBank/DDBJ whole genome shotgun (WGS) entry which is preliminary data.</text>
</comment>
<feature type="compositionally biased region" description="Gly residues" evidence="1">
    <location>
        <begin position="25"/>
        <end position="34"/>
    </location>
</feature>
<dbReference type="EMBL" id="SEYY01001071">
    <property type="protein sequence ID" value="KAB7505892.1"/>
    <property type="molecule type" value="Genomic_DNA"/>
</dbReference>
<reference evidence="3 4" key="1">
    <citation type="journal article" date="2019" name="PLoS Biol.">
        <title>Sex chromosomes control vertical transmission of feminizing Wolbachia symbionts in an isopod.</title>
        <authorList>
            <person name="Becking T."/>
            <person name="Chebbi M.A."/>
            <person name="Giraud I."/>
            <person name="Moumen B."/>
            <person name="Laverre T."/>
            <person name="Caubet Y."/>
            <person name="Peccoud J."/>
            <person name="Gilbert C."/>
            <person name="Cordaux R."/>
        </authorList>
    </citation>
    <scope>NUCLEOTIDE SEQUENCE [LARGE SCALE GENOMIC DNA]</scope>
    <source>
        <strain evidence="3">ANa2</strain>
        <tissue evidence="3">Whole body excluding digestive tract and cuticle</tissue>
    </source>
</reference>
<evidence type="ECO:0000313" key="4">
    <source>
        <dbReference type="Proteomes" id="UP000326759"/>
    </source>
</evidence>
<evidence type="ECO:0000259" key="2">
    <source>
        <dbReference type="PROSITE" id="PS51082"/>
    </source>
</evidence>
<sequence>MPPPPPPPPAPGPPKRPPQPSGAKKSGGGDGGALNRGALLASIEKGAKLKKTVTNDRSAPIVGGKVNSSSSSSSSALTPPTSNGPIHGTSSGVVMVNGGAPQLGGLFAGGMPKLRATGRVMTDATDSGPRSHYSGGGGVGSPMIPVGKKPSAPPTPPGNVKPSLSSSHSSLNSAGDYYSQNSGSSSNGYLPPSPKDSHSSPNEERQPNPPLPAKPPSFKARPDPPGPRGAPPRPPPSSSKPTPPPKSPDFEAPPVPACRPQLSKTVGRAAGARLMPALRPPTDRPPKPPQRPLPPIPHSAGGGPPPPPERNESTRTSSNIKQVGDFEAKFSNCFKSRHQFPLPLTYNNVQKIYPSKNNGF</sequence>
<dbReference type="GO" id="GO:0003779">
    <property type="term" value="F:actin binding"/>
    <property type="evidence" value="ECO:0007669"/>
    <property type="project" value="InterPro"/>
</dbReference>
<name>A0A5N5TH69_9CRUS</name>
<feature type="compositionally biased region" description="Pro residues" evidence="1">
    <location>
        <begin position="1"/>
        <end position="20"/>
    </location>
</feature>
<organism evidence="3 4">
    <name type="scientific">Armadillidium nasatum</name>
    <dbReference type="NCBI Taxonomy" id="96803"/>
    <lineage>
        <taxon>Eukaryota</taxon>
        <taxon>Metazoa</taxon>
        <taxon>Ecdysozoa</taxon>
        <taxon>Arthropoda</taxon>
        <taxon>Crustacea</taxon>
        <taxon>Multicrustacea</taxon>
        <taxon>Malacostraca</taxon>
        <taxon>Eumalacostraca</taxon>
        <taxon>Peracarida</taxon>
        <taxon>Isopoda</taxon>
        <taxon>Oniscidea</taxon>
        <taxon>Crinocheta</taxon>
        <taxon>Armadillidiidae</taxon>
        <taxon>Armadillidium</taxon>
    </lineage>
</organism>
<dbReference type="OrthoDB" id="6382863at2759"/>
<protein>
    <submittedName>
        <fullName evidence="3">Verprolin</fullName>
    </submittedName>
</protein>
<gene>
    <name evidence="3" type="primary">vrp1</name>
    <name evidence="3" type="ORF">Anas_05135</name>
</gene>
<evidence type="ECO:0000256" key="1">
    <source>
        <dbReference type="SAM" id="MobiDB-lite"/>
    </source>
</evidence>
<evidence type="ECO:0000313" key="3">
    <source>
        <dbReference type="EMBL" id="KAB7505892.1"/>
    </source>
</evidence>
<feature type="domain" description="WH2" evidence="2">
    <location>
        <begin position="35"/>
        <end position="52"/>
    </location>
</feature>
<dbReference type="InterPro" id="IPR003124">
    <property type="entry name" value="WH2_dom"/>
</dbReference>
<feature type="region of interest" description="Disordered" evidence="1">
    <location>
        <begin position="1"/>
        <end position="323"/>
    </location>
</feature>
<proteinExistence type="predicted"/>
<dbReference type="Pfam" id="PF02205">
    <property type="entry name" value="WH2"/>
    <property type="match status" value="1"/>
</dbReference>
<dbReference type="SMART" id="SM00246">
    <property type="entry name" value="WH2"/>
    <property type="match status" value="1"/>
</dbReference>
<accession>A0A5N5TH69</accession>
<feature type="compositionally biased region" description="Basic and acidic residues" evidence="1">
    <location>
        <begin position="195"/>
        <end position="206"/>
    </location>
</feature>
<feature type="compositionally biased region" description="Polar residues" evidence="1">
    <location>
        <begin position="76"/>
        <end position="92"/>
    </location>
</feature>
<feature type="compositionally biased region" description="Pro residues" evidence="1">
    <location>
        <begin position="287"/>
        <end position="308"/>
    </location>
</feature>
<dbReference type="Proteomes" id="UP000326759">
    <property type="component" value="Unassembled WGS sequence"/>
</dbReference>
<feature type="compositionally biased region" description="Low complexity" evidence="1">
    <location>
        <begin position="163"/>
        <end position="189"/>
    </location>
</feature>